<dbReference type="OrthoDB" id="9805133at2"/>
<evidence type="ECO:0000256" key="3">
    <source>
        <dbReference type="ARBA" id="ARBA00022475"/>
    </source>
</evidence>
<feature type="transmembrane region" description="Helical" evidence="10">
    <location>
        <begin position="174"/>
        <end position="195"/>
    </location>
</feature>
<dbReference type="GO" id="GO:0005886">
    <property type="term" value="C:plasma membrane"/>
    <property type="evidence" value="ECO:0007669"/>
    <property type="project" value="UniProtKB-SubCell"/>
</dbReference>
<comment type="subcellular location">
    <subcellularLocation>
        <location evidence="1">Cell membrane</location>
        <topology evidence="1">Multi-pass membrane protein</topology>
    </subcellularLocation>
    <subcellularLocation>
        <location evidence="8">Membrane</location>
        <topology evidence="8">Multi-pass membrane protein</topology>
    </subcellularLocation>
</comment>
<dbReference type="RefSeq" id="WP_081864573.1">
    <property type="nucleotide sequence ID" value="NZ_ASRX01000006.1"/>
</dbReference>
<keyword evidence="13" id="KW-1185">Reference proteome</keyword>
<evidence type="ECO:0000256" key="4">
    <source>
        <dbReference type="ARBA" id="ARBA00022692"/>
    </source>
</evidence>
<keyword evidence="7 10" id="KW-0472">Membrane</keyword>
<evidence type="ECO:0000256" key="10">
    <source>
        <dbReference type="SAM" id="Phobius"/>
    </source>
</evidence>
<dbReference type="Proteomes" id="UP000019678">
    <property type="component" value="Unassembled WGS sequence"/>
</dbReference>
<organism evidence="12 13">
    <name type="scientific">Chondromyces apiculatus DSM 436</name>
    <dbReference type="NCBI Taxonomy" id="1192034"/>
    <lineage>
        <taxon>Bacteria</taxon>
        <taxon>Pseudomonadati</taxon>
        <taxon>Myxococcota</taxon>
        <taxon>Polyangia</taxon>
        <taxon>Polyangiales</taxon>
        <taxon>Polyangiaceae</taxon>
        <taxon>Chondromyces</taxon>
    </lineage>
</organism>
<dbReference type="STRING" id="1192034.CAP_6960"/>
<keyword evidence="4 10" id="KW-0812">Transmembrane</keyword>
<evidence type="ECO:0000256" key="1">
    <source>
        <dbReference type="ARBA" id="ARBA00004651"/>
    </source>
</evidence>
<proteinExistence type="inferred from homology"/>
<evidence type="ECO:0000256" key="6">
    <source>
        <dbReference type="ARBA" id="ARBA00022989"/>
    </source>
</evidence>
<dbReference type="InterPro" id="IPR050790">
    <property type="entry name" value="ExbB/TolQ_transport"/>
</dbReference>
<dbReference type="Pfam" id="PF01618">
    <property type="entry name" value="MotA_ExbB"/>
    <property type="match status" value="1"/>
</dbReference>
<name>A0A017TF68_9BACT</name>
<dbReference type="PANTHER" id="PTHR30625:SF15">
    <property type="entry name" value="BIOPOLYMER TRANSPORT PROTEIN EXBB"/>
    <property type="match status" value="1"/>
</dbReference>
<keyword evidence="3" id="KW-1003">Cell membrane</keyword>
<protein>
    <submittedName>
        <fullName evidence="12">MotA/TolQ/ExbB proton channel family protein</fullName>
    </submittedName>
</protein>
<dbReference type="AlphaFoldDB" id="A0A017TF68"/>
<feature type="compositionally biased region" description="Low complexity" evidence="9">
    <location>
        <begin position="248"/>
        <end position="260"/>
    </location>
</feature>
<feature type="compositionally biased region" description="Basic and acidic residues" evidence="9">
    <location>
        <begin position="237"/>
        <end position="247"/>
    </location>
</feature>
<evidence type="ECO:0000256" key="8">
    <source>
        <dbReference type="RuleBase" id="RU004057"/>
    </source>
</evidence>
<evidence type="ECO:0000256" key="7">
    <source>
        <dbReference type="ARBA" id="ARBA00023136"/>
    </source>
</evidence>
<evidence type="ECO:0000259" key="11">
    <source>
        <dbReference type="Pfam" id="PF01618"/>
    </source>
</evidence>
<evidence type="ECO:0000313" key="12">
    <source>
        <dbReference type="EMBL" id="EYF07938.1"/>
    </source>
</evidence>
<comment type="similarity">
    <text evidence="8">Belongs to the exbB/tolQ family.</text>
</comment>
<dbReference type="InterPro" id="IPR002898">
    <property type="entry name" value="MotA_ExbB_proton_chnl"/>
</dbReference>
<evidence type="ECO:0000313" key="13">
    <source>
        <dbReference type="Proteomes" id="UP000019678"/>
    </source>
</evidence>
<dbReference type="EMBL" id="ASRX01000006">
    <property type="protein sequence ID" value="EYF07938.1"/>
    <property type="molecule type" value="Genomic_DNA"/>
</dbReference>
<feature type="domain" description="MotA/TolQ/ExbB proton channel" evidence="11">
    <location>
        <begin position="75"/>
        <end position="206"/>
    </location>
</feature>
<feature type="region of interest" description="Disordered" evidence="9">
    <location>
        <begin position="228"/>
        <end position="277"/>
    </location>
</feature>
<dbReference type="PANTHER" id="PTHR30625">
    <property type="entry name" value="PROTEIN TOLQ"/>
    <property type="match status" value="1"/>
</dbReference>
<gene>
    <name evidence="12" type="ORF">CAP_6960</name>
</gene>
<feature type="transmembrane region" description="Helical" evidence="10">
    <location>
        <begin position="12"/>
        <end position="35"/>
    </location>
</feature>
<keyword evidence="6 10" id="KW-1133">Transmembrane helix</keyword>
<accession>A0A017TF68</accession>
<dbReference type="eggNOG" id="COG0811">
    <property type="taxonomic scope" value="Bacteria"/>
</dbReference>
<sequence length="277" mass="29060">MNLVEWLQRIMVGFGAAWVMWLMIGLSVISVAIILERAWFFWSLRDDLSVLARDLRTSLDDSIEAARKRMEASPSAEAAVVSAGLAVAHKGPEAAEEAMGGATALQRMKLERRLAYLGTLGNNAPFIGLFGTVIGVVMAFEALGKDAVTTAGAQATQVAQTAAPQAVMSSIAEALVATAVGLAVAIPAVAFNNFFQRMIKATLANTEALTRILLSHLKSDLAFEVPGEGVAPPPVVEKPRKAGKIAEARATASTTVSTTAKKNANDAPPASASEEES</sequence>
<evidence type="ECO:0000256" key="5">
    <source>
        <dbReference type="ARBA" id="ARBA00022927"/>
    </source>
</evidence>
<evidence type="ECO:0000256" key="9">
    <source>
        <dbReference type="SAM" id="MobiDB-lite"/>
    </source>
</evidence>
<evidence type="ECO:0000256" key="2">
    <source>
        <dbReference type="ARBA" id="ARBA00022448"/>
    </source>
</evidence>
<keyword evidence="2 8" id="KW-0813">Transport</keyword>
<keyword evidence="5 8" id="KW-0653">Protein transport</keyword>
<comment type="caution">
    <text evidence="12">The sequence shown here is derived from an EMBL/GenBank/DDBJ whole genome shotgun (WGS) entry which is preliminary data.</text>
</comment>
<reference evidence="12 13" key="1">
    <citation type="submission" date="2013-05" db="EMBL/GenBank/DDBJ databases">
        <title>Genome assembly of Chondromyces apiculatus DSM 436.</title>
        <authorList>
            <person name="Sharma G."/>
            <person name="Khatri I."/>
            <person name="Kaur C."/>
            <person name="Mayilraj S."/>
            <person name="Subramanian S."/>
        </authorList>
    </citation>
    <scope>NUCLEOTIDE SEQUENCE [LARGE SCALE GENOMIC DNA]</scope>
    <source>
        <strain evidence="12 13">DSM 436</strain>
    </source>
</reference>
<dbReference type="GO" id="GO:0017038">
    <property type="term" value="P:protein import"/>
    <property type="evidence" value="ECO:0007669"/>
    <property type="project" value="TreeGrafter"/>
</dbReference>
<feature type="transmembrane region" description="Helical" evidence="10">
    <location>
        <begin position="114"/>
        <end position="140"/>
    </location>
</feature>